<feature type="transmembrane region" description="Helical" evidence="7">
    <location>
        <begin position="154"/>
        <end position="174"/>
    </location>
</feature>
<dbReference type="Proteomes" id="UP001597182">
    <property type="component" value="Unassembled WGS sequence"/>
</dbReference>
<keyword evidence="5 7" id="KW-0472">Membrane</keyword>
<sequence length="423" mass="46258">MIAGRRATVASFVRGRRPRYDELVRRVGRPGLRLAKTTIAATLAYVVADWIGTSTGPVLAPLTALLVVQVTMYQTVTQSVQRVASVLAGVLVAVAVAHFVGLTWWSLAGVVAVSLLLGGLLRLGPHLLELPISAMLVLAVGGAPAVAGSRIYETLIGAAAGVLVNVVIAPPLYLQPAGEALGELADRMARFTDALATALRSTWSRADADRWLDDARALGREVALADRNLARAEESTRLNPRAARIRQEQPRLRTALTGLDRTYLAVRELCRALLDRTYFVPAEEETTAYDDDVRTALAAFLDTVADAVRTVGSYASTTRPAPRDALGLEAHLEELRRRRDRLSTLLLVDPHTDPAAWEQHGALLTAVDRMRVEVEAAARPAERSWRPPVLAERQRETFRRLRRNRRRRSPPPPTSEQPEPPPP</sequence>
<evidence type="ECO:0000256" key="2">
    <source>
        <dbReference type="ARBA" id="ARBA00022475"/>
    </source>
</evidence>
<protein>
    <submittedName>
        <fullName evidence="8">Aromatic acid exporter family protein</fullName>
    </submittedName>
</protein>
<dbReference type="InterPro" id="IPR010343">
    <property type="entry name" value="ArAE_1"/>
</dbReference>
<evidence type="ECO:0000256" key="1">
    <source>
        <dbReference type="ARBA" id="ARBA00004651"/>
    </source>
</evidence>
<gene>
    <name evidence="8" type="ORF">ACFQ34_00275</name>
</gene>
<evidence type="ECO:0000313" key="8">
    <source>
        <dbReference type="EMBL" id="MFD1231713.1"/>
    </source>
</evidence>
<proteinExistence type="predicted"/>
<feature type="compositionally biased region" description="Pro residues" evidence="6">
    <location>
        <begin position="410"/>
        <end position="423"/>
    </location>
</feature>
<evidence type="ECO:0000313" key="9">
    <source>
        <dbReference type="Proteomes" id="UP001597182"/>
    </source>
</evidence>
<dbReference type="EMBL" id="JBHTMB010000004">
    <property type="protein sequence ID" value="MFD1231713.1"/>
    <property type="molecule type" value="Genomic_DNA"/>
</dbReference>
<evidence type="ECO:0000256" key="3">
    <source>
        <dbReference type="ARBA" id="ARBA00022692"/>
    </source>
</evidence>
<accession>A0ABW3VBM0</accession>
<evidence type="ECO:0000256" key="6">
    <source>
        <dbReference type="SAM" id="MobiDB-lite"/>
    </source>
</evidence>
<comment type="subcellular location">
    <subcellularLocation>
        <location evidence="1">Cell membrane</location>
        <topology evidence="1">Multi-pass membrane protein</topology>
    </subcellularLocation>
</comment>
<feature type="transmembrane region" description="Helical" evidence="7">
    <location>
        <begin position="127"/>
        <end position="147"/>
    </location>
</feature>
<feature type="region of interest" description="Disordered" evidence="6">
    <location>
        <begin position="377"/>
        <end position="423"/>
    </location>
</feature>
<evidence type="ECO:0000256" key="7">
    <source>
        <dbReference type="SAM" id="Phobius"/>
    </source>
</evidence>
<feature type="transmembrane region" description="Helical" evidence="7">
    <location>
        <begin position="83"/>
        <end position="107"/>
    </location>
</feature>
<reference evidence="9" key="1">
    <citation type="journal article" date="2019" name="Int. J. Syst. Evol. Microbiol.">
        <title>The Global Catalogue of Microorganisms (GCM) 10K type strain sequencing project: providing services to taxonomists for standard genome sequencing and annotation.</title>
        <authorList>
            <consortium name="The Broad Institute Genomics Platform"/>
            <consortium name="The Broad Institute Genome Sequencing Center for Infectious Disease"/>
            <person name="Wu L."/>
            <person name="Ma J."/>
        </authorList>
    </citation>
    <scope>NUCLEOTIDE SEQUENCE [LARGE SCALE GENOMIC DNA]</scope>
    <source>
        <strain evidence="9">CCUG 49018</strain>
    </source>
</reference>
<feature type="compositionally biased region" description="Basic residues" evidence="6">
    <location>
        <begin position="400"/>
        <end position="409"/>
    </location>
</feature>
<evidence type="ECO:0000256" key="5">
    <source>
        <dbReference type="ARBA" id="ARBA00023136"/>
    </source>
</evidence>
<comment type="caution">
    <text evidence="8">The sequence shown here is derived from an EMBL/GenBank/DDBJ whole genome shotgun (WGS) entry which is preliminary data.</text>
</comment>
<dbReference type="RefSeq" id="WP_346090770.1">
    <property type="nucleotide sequence ID" value="NZ_BAABKS010000015.1"/>
</dbReference>
<dbReference type="Pfam" id="PF06081">
    <property type="entry name" value="ArAE_1"/>
    <property type="match status" value="1"/>
</dbReference>
<name>A0ABW3VBM0_9PSEU</name>
<keyword evidence="2" id="KW-1003">Cell membrane</keyword>
<keyword evidence="3 7" id="KW-0812">Transmembrane</keyword>
<organism evidence="8 9">
    <name type="scientific">Pseudonocardia benzenivorans</name>
    <dbReference type="NCBI Taxonomy" id="228005"/>
    <lineage>
        <taxon>Bacteria</taxon>
        <taxon>Bacillati</taxon>
        <taxon>Actinomycetota</taxon>
        <taxon>Actinomycetes</taxon>
        <taxon>Pseudonocardiales</taxon>
        <taxon>Pseudonocardiaceae</taxon>
        <taxon>Pseudonocardia</taxon>
    </lineage>
</organism>
<evidence type="ECO:0000256" key="4">
    <source>
        <dbReference type="ARBA" id="ARBA00022989"/>
    </source>
</evidence>
<keyword evidence="4 7" id="KW-1133">Transmembrane helix</keyword>
<keyword evidence="9" id="KW-1185">Reference proteome</keyword>